<dbReference type="EC" id="3.1.4.-" evidence="2"/>
<evidence type="ECO:0000256" key="1">
    <source>
        <dbReference type="ARBA" id="ARBA00008950"/>
    </source>
</evidence>
<dbReference type="HOGENOM" id="CLU_063749_2_0_9"/>
<feature type="domain" description="Calcineurin-like phosphoesterase" evidence="3">
    <location>
        <begin position="13"/>
        <end position="157"/>
    </location>
</feature>
<name>A4IRI3_GEOTN</name>
<dbReference type="PANTHER" id="PTHR11124">
    <property type="entry name" value="VACUOLAR SORTING PROTEIN VPS29"/>
    <property type="match status" value="1"/>
</dbReference>
<dbReference type="AlphaFoldDB" id="A4IRI3"/>
<proteinExistence type="inferred from homology"/>
<dbReference type="GO" id="GO:0016787">
    <property type="term" value="F:hydrolase activity"/>
    <property type="evidence" value="ECO:0007669"/>
    <property type="project" value="UniProtKB-UniRule"/>
</dbReference>
<dbReference type="Proteomes" id="UP000001578">
    <property type="component" value="Chromosome"/>
</dbReference>
<dbReference type="InterPro" id="IPR029052">
    <property type="entry name" value="Metallo-depent_PP-like"/>
</dbReference>
<comment type="cofactor">
    <cofactor evidence="2">
        <name>a divalent metal cation</name>
        <dbReference type="ChEBI" id="CHEBI:60240"/>
    </cofactor>
</comment>
<accession>A4IRI3</accession>
<dbReference type="InterPro" id="IPR024654">
    <property type="entry name" value="Calcineurin-like_PHP_lpxH"/>
</dbReference>
<dbReference type="eggNOG" id="COG0622">
    <property type="taxonomic scope" value="Bacteria"/>
</dbReference>
<dbReference type="InterPro" id="IPR000979">
    <property type="entry name" value="Phosphodiesterase_MJ0936/Vps29"/>
</dbReference>
<dbReference type="Gene3D" id="3.60.21.10">
    <property type="match status" value="1"/>
</dbReference>
<protein>
    <recommendedName>
        <fullName evidence="2">Phosphoesterase</fullName>
        <ecNumber evidence="2">3.1.4.-</ecNumber>
    </recommendedName>
</protein>
<gene>
    <name evidence="4" type="ordered locus">GTNG_2592</name>
</gene>
<reference evidence="4 5" key="1">
    <citation type="journal article" date="2007" name="Proc. Natl. Acad. Sci. U.S.A.">
        <title>Genome and proteome of long-chain alkane degrading Geobacillus thermodenitrificans NG80-2 isolated from a deep-subsurface oil reservoir.</title>
        <authorList>
            <person name="Feng L."/>
            <person name="Wang W."/>
            <person name="Cheng J."/>
            <person name="Ren Y."/>
            <person name="Zhao G."/>
            <person name="Gao C."/>
            <person name="Tang Y."/>
            <person name="Liu X."/>
            <person name="Han W."/>
            <person name="Peng X."/>
            <person name="Liu R."/>
            <person name="Wang L."/>
        </authorList>
    </citation>
    <scope>NUCLEOTIDE SEQUENCE [LARGE SCALE GENOMIC DNA]</scope>
    <source>
        <strain evidence="4 5">NG80-2</strain>
    </source>
</reference>
<comment type="similarity">
    <text evidence="1 2">Belongs to the metallophosphoesterase superfamily. YfcE family.</text>
</comment>
<dbReference type="NCBIfam" id="TIGR00040">
    <property type="entry name" value="yfcE"/>
    <property type="match status" value="1"/>
</dbReference>
<dbReference type="InterPro" id="IPR041802">
    <property type="entry name" value="MPP_YfcE"/>
</dbReference>
<organism evidence="4 5">
    <name type="scientific">Geobacillus thermodenitrificans (strain NG80-2)</name>
    <dbReference type="NCBI Taxonomy" id="420246"/>
    <lineage>
        <taxon>Bacteria</taxon>
        <taxon>Bacillati</taxon>
        <taxon>Bacillota</taxon>
        <taxon>Bacilli</taxon>
        <taxon>Bacillales</taxon>
        <taxon>Anoxybacillaceae</taxon>
        <taxon>Geobacillus</taxon>
    </lineage>
</organism>
<keyword evidence="2" id="KW-0479">Metal-binding</keyword>
<evidence type="ECO:0000313" key="4">
    <source>
        <dbReference type="EMBL" id="ABO67937.1"/>
    </source>
</evidence>
<dbReference type="Pfam" id="PF12850">
    <property type="entry name" value="Metallophos_2"/>
    <property type="match status" value="1"/>
</dbReference>
<dbReference type="GO" id="GO:0046872">
    <property type="term" value="F:metal ion binding"/>
    <property type="evidence" value="ECO:0007669"/>
    <property type="project" value="UniProtKB-KW"/>
</dbReference>
<evidence type="ECO:0000259" key="3">
    <source>
        <dbReference type="Pfam" id="PF12850"/>
    </source>
</evidence>
<evidence type="ECO:0000256" key="2">
    <source>
        <dbReference type="RuleBase" id="RU362039"/>
    </source>
</evidence>
<dbReference type="KEGG" id="gtn:GTNG_2592"/>
<dbReference type="SUPFAM" id="SSF56300">
    <property type="entry name" value="Metallo-dependent phosphatases"/>
    <property type="match status" value="1"/>
</dbReference>
<evidence type="ECO:0000313" key="5">
    <source>
        <dbReference type="Proteomes" id="UP000001578"/>
    </source>
</evidence>
<dbReference type="EMBL" id="CP000557">
    <property type="protein sequence ID" value="ABO67937.1"/>
    <property type="molecule type" value="Genomic_DNA"/>
</dbReference>
<dbReference type="CDD" id="cd00841">
    <property type="entry name" value="MPP_YfcE"/>
    <property type="match status" value="1"/>
</dbReference>
<sequence>MGRDHGRKGADGMNVVIVSDSHGLTAELAQIVSRHRHEADLFIHCGDSELPAEADELAPFVVVRGNCDWKAAFPDERIEEADGVRFFVTHGHLYGVKTSLLRLYYRAKETEANVVCFGHSHLAGVEQINGMLFINPGSIALPRGRKEKTYAVLTIDKDQAFVQFYDVTGHPIPGLAQTFSF</sequence>